<organism evidence="3">
    <name type="scientific">Trieres chinensis</name>
    <name type="common">Marine centric diatom</name>
    <name type="synonym">Odontella sinensis</name>
    <dbReference type="NCBI Taxonomy" id="1514140"/>
    <lineage>
        <taxon>Eukaryota</taxon>
        <taxon>Sar</taxon>
        <taxon>Stramenopiles</taxon>
        <taxon>Ochrophyta</taxon>
        <taxon>Bacillariophyta</taxon>
        <taxon>Mediophyceae</taxon>
        <taxon>Biddulphiophycidae</taxon>
        <taxon>Eupodiscales</taxon>
        <taxon>Parodontellaceae</taxon>
        <taxon>Trieres</taxon>
    </lineage>
</organism>
<evidence type="ECO:0000256" key="2">
    <source>
        <dbReference type="SAM" id="Phobius"/>
    </source>
</evidence>
<evidence type="ECO:0000256" key="1">
    <source>
        <dbReference type="SAM" id="MobiDB-lite"/>
    </source>
</evidence>
<reference evidence="3" key="1">
    <citation type="submission" date="2021-01" db="EMBL/GenBank/DDBJ databases">
        <authorList>
            <person name="Corre E."/>
            <person name="Pelletier E."/>
            <person name="Niang G."/>
            <person name="Scheremetjew M."/>
            <person name="Finn R."/>
            <person name="Kale V."/>
            <person name="Holt S."/>
            <person name="Cochrane G."/>
            <person name="Meng A."/>
            <person name="Brown T."/>
            <person name="Cohen L."/>
        </authorList>
    </citation>
    <scope>NUCLEOTIDE SEQUENCE</scope>
    <source>
        <strain evidence="3">Grunow 1884</strain>
    </source>
</reference>
<name>A0A7S1Z8E5_TRICV</name>
<gene>
    <name evidence="3" type="ORF">OSIN01602_LOCUS6168</name>
</gene>
<accession>A0A7S1Z8E5</accession>
<keyword evidence="2" id="KW-0812">Transmembrane</keyword>
<feature type="region of interest" description="Disordered" evidence="1">
    <location>
        <begin position="257"/>
        <end position="286"/>
    </location>
</feature>
<dbReference type="EMBL" id="HBGO01011051">
    <property type="protein sequence ID" value="CAD9331530.1"/>
    <property type="molecule type" value="Transcribed_RNA"/>
</dbReference>
<keyword evidence="2" id="KW-1133">Transmembrane helix</keyword>
<keyword evidence="2" id="KW-0472">Membrane</keyword>
<evidence type="ECO:0000313" key="3">
    <source>
        <dbReference type="EMBL" id="CAD9331530.1"/>
    </source>
</evidence>
<feature type="transmembrane region" description="Helical" evidence="2">
    <location>
        <begin position="167"/>
        <end position="193"/>
    </location>
</feature>
<evidence type="ECO:0008006" key="4">
    <source>
        <dbReference type="Google" id="ProtNLM"/>
    </source>
</evidence>
<feature type="transmembrane region" description="Helical" evidence="2">
    <location>
        <begin position="219"/>
        <end position="246"/>
    </location>
</feature>
<feature type="transmembrane region" description="Helical" evidence="2">
    <location>
        <begin position="127"/>
        <end position="146"/>
    </location>
</feature>
<protein>
    <recommendedName>
        <fullName evidence="4">Transmembrane protein</fullName>
    </recommendedName>
</protein>
<sequence length="286" mass="32361">MAKPKKEDQPVNVENLLQDDNSECSVVEELTEKDRKIIQKLSSRGYHLPDYTYCQDFVQFLCNNHPILGFFLSHKLHPFTVFDRIFCLVGSAAFGLAATCGVFLLIFYLHQLDDEVGGWVEVHDWVLAGWAAVLNSCFDMTLWYLRSCPCCQPGARYDMDMRCGGPGWVWLGRSVAGLIVLVAAASALTAFMLQTWLIEENPEIGAESFSFLSSWSLEFGLSLFIVSPIMFFIFFSGILGCFRFPFLGGRPYEIRREQKENMQKENKKKGAKPVKDYVPPSGDSDV</sequence>
<dbReference type="AlphaFoldDB" id="A0A7S1Z8E5"/>
<proteinExistence type="predicted"/>
<feature type="transmembrane region" description="Helical" evidence="2">
    <location>
        <begin position="85"/>
        <end position="107"/>
    </location>
</feature>